<accession>X1B0Z4</accession>
<organism evidence="1">
    <name type="scientific">marine sediment metagenome</name>
    <dbReference type="NCBI Taxonomy" id="412755"/>
    <lineage>
        <taxon>unclassified sequences</taxon>
        <taxon>metagenomes</taxon>
        <taxon>ecological metagenomes</taxon>
    </lineage>
</organism>
<dbReference type="AlphaFoldDB" id="X1B0Z4"/>
<reference evidence="1" key="1">
    <citation type="journal article" date="2014" name="Front. Microbiol.">
        <title>High frequency of phylogenetically diverse reductive dehalogenase-homologous genes in deep subseafloor sedimentary metagenomes.</title>
        <authorList>
            <person name="Kawai M."/>
            <person name="Futagami T."/>
            <person name="Toyoda A."/>
            <person name="Takaki Y."/>
            <person name="Nishi S."/>
            <person name="Hori S."/>
            <person name="Arai W."/>
            <person name="Tsubouchi T."/>
            <person name="Morono Y."/>
            <person name="Uchiyama I."/>
            <person name="Ito T."/>
            <person name="Fujiyama A."/>
            <person name="Inagaki F."/>
            <person name="Takami H."/>
        </authorList>
    </citation>
    <scope>NUCLEOTIDE SEQUENCE</scope>
    <source>
        <strain evidence="1">Expedition CK06-06</strain>
    </source>
</reference>
<name>X1B0Z4_9ZZZZ</name>
<protein>
    <submittedName>
        <fullName evidence="1">Uncharacterized protein</fullName>
    </submittedName>
</protein>
<dbReference type="EMBL" id="BART01017012">
    <property type="protein sequence ID" value="GAG88605.1"/>
    <property type="molecule type" value="Genomic_DNA"/>
</dbReference>
<proteinExistence type="predicted"/>
<gene>
    <name evidence="1" type="ORF">S01H4_32519</name>
</gene>
<evidence type="ECO:0000313" key="1">
    <source>
        <dbReference type="EMBL" id="GAG88605.1"/>
    </source>
</evidence>
<comment type="caution">
    <text evidence="1">The sequence shown here is derived from an EMBL/GenBank/DDBJ whole genome shotgun (WGS) entry which is preliminary data.</text>
</comment>
<sequence length="111" mass="12917">MKYPRGSKLIYIDWLHTEALLISSISQFKQFIKINDVPEEMLSLADWLGWAGRAITISRDKDTLFMMVIRDSHSGVVAHESVHFADSIEKITLWNPNRQSSFSMYFISYPF</sequence>